<keyword evidence="4 5" id="KW-0472">Membrane</keyword>
<dbReference type="InterPro" id="IPR023908">
    <property type="entry name" value="xxxLxxG_rpt"/>
</dbReference>
<evidence type="ECO:0000256" key="2">
    <source>
        <dbReference type="ARBA" id="ARBA00022692"/>
    </source>
</evidence>
<evidence type="ECO:0000256" key="5">
    <source>
        <dbReference type="SAM" id="Phobius"/>
    </source>
</evidence>
<feature type="transmembrane region" description="Helical" evidence="5">
    <location>
        <begin position="579"/>
        <end position="601"/>
    </location>
</feature>
<sequence length="762" mass="74435">MNATRWLRPEPVRDRRQAVAVALLPLMILVLLLAALWNPQDRLDTVPAAIVNLDEPVEVDGQPVPLGRQLAAGLVSGGETPEEGESAAVPASDDSYDWRVTDAEDAASGLEDGEYAAVVTIPEGFSAAATSYGSDDPSEARKATIDVATAPDGRVLDDALAQIVARTATEILGDTLTETYVDNVLVGFSTLSDELGTAADGADQLADGATEAGDGAKQLADGARQASDGVAELGDGAGQLAGGADQLAGGAGQWAGGASEWAAGAGQWAAGADALSAGMYKLAGGVGRSGAAANHLAAGAGDLAEWAQYVADGNRELADEVAVMNAQVSQFSGEAQDTLADLEELGVDLEELTSGLTALCTGPIVEEGAELTASAETGLAELCAKLADMDGGVRSGVDQVSGRLDELTTDVDDFADGTAKLAAGSQEVADGVGDLSAGAGELSGGLTELQGGANDVAAGTSGLADGARELAVGATGLAGGAGELSSGAGGLATGVSGLAVGAGDLSGGIDTVATRTGDLADGIHDLAGGVGDLSDGLGQATEELPAYSDPERQTLASVVADPVEVTGASELGTGATGPMFAVLALWLGALGVMLVFPPVPFGARGSTRGPLRLALGALALPAGIGAGTGAVTGAILAGVEGLHVGGWAAAIVIGAFVSVAFVAVNQALAAGLGHVGRGISLVVAVLVIAAGVVSTAPAGLRGLAAFLPVGAAQEALAAIAVSSGGLAAACVALAVWALAGVAVTTFVVSRSRTIRAAGLQRA</sequence>
<feature type="transmembrane region" description="Helical" evidence="5">
    <location>
        <begin position="613"/>
        <end position="638"/>
    </location>
</feature>
<keyword evidence="3 5" id="KW-1133">Transmembrane helix</keyword>
<gene>
    <name evidence="6" type="ORF">EDD34_0134</name>
</gene>
<reference evidence="6 7" key="1">
    <citation type="submission" date="2018-11" db="EMBL/GenBank/DDBJ databases">
        <title>Sequencing the genomes of 1000 actinobacteria strains.</title>
        <authorList>
            <person name="Klenk H.-P."/>
        </authorList>
    </citation>
    <scope>NUCLEOTIDE SEQUENCE [LARGE SCALE GENOMIC DNA]</scope>
    <source>
        <strain evidence="6 7">DSM 15700</strain>
    </source>
</reference>
<dbReference type="AlphaFoldDB" id="A0A3N4YFJ3"/>
<evidence type="ECO:0000313" key="7">
    <source>
        <dbReference type="Proteomes" id="UP000280501"/>
    </source>
</evidence>
<name>A0A3N4YFJ3_9MICO</name>
<feature type="transmembrane region" description="Helical" evidence="5">
    <location>
        <begin position="675"/>
        <end position="695"/>
    </location>
</feature>
<dbReference type="GO" id="GO:0016020">
    <property type="term" value="C:membrane"/>
    <property type="evidence" value="ECO:0007669"/>
    <property type="project" value="UniProtKB-SubCell"/>
</dbReference>
<evidence type="ECO:0000256" key="3">
    <source>
        <dbReference type="ARBA" id="ARBA00022989"/>
    </source>
</evidence>
<dbReference type="NCBIfam" id="TIGR03061">
    <property type="entry name" value="pip_yhgE_Nterm"/>
    <property type="match status" value="1"/>
</dbReference>
<dbReference type="PANTHER" id="PTHR43077">
    <property type="entry name" value="TRANSPORT PERMEASE YVFS-RELATED"/>
    <property type="match status" value="1"/>
</dbReference>
<evidence type="ECO:0000256" key="1">
    <source>
        <dbReference type="ARBA" id="ARBA00004141"/>
    </source>
</evidence>
<feature type="transmembrane region" description="Helical" evidence="5">
    <location>
        <begin position="644"/>
        <end position="663"/>
    </location>
</feature>
<evidence type="ECO:0000256" key="4">
    <source>
        <dbReference type="ARBA" id="ARBA00023136"/>
    </source>
</evidence>
<organism evidence="6 7">
    <name type="scientific">Myceligenerans xiligouense</name>
    <dbReference type="NCBI Taxonomy" id="253184"/>
    <lineage>
        <taxon>Bacteria</taxon>
        <taxon>Bacillati</taxon>
        <taxon>Actinomycetota</taxon>
        <taxon>Actinomycetes</taxon>
        <taxon>Micrococcales</taxon>
        <taxon>Promicromonosporaceae</taxon>
        <taxon>Myceligenerans</taxon>
    </lineage>
</organism>
<comment type="caution">
    <text evidence="6">The sequence shown here is derived from an EMBL/GenBank/DDBJ whole genome shotgun (WGS) entry which is preliminary data.</text>
</comment>
<comment type="subcellular location">
    <subcellularLocation>
        <location evidence="1">Membrane</location>
        <topology evidence="1">Multi-pass membrane protein</topology>
    </subcellularLocation>
</comment>
<dbReference type="RefSeq" id="WP_123812871.1">
    <property type="nucleotide sequence ID" value="NZ_RKQZ01000001.1"/>
</dbReference>
<keyword evidence="2 5" id="KW-0812">Transmembrane</keyword>
<dbReference type="EMBL" id="RKQZ01000001">
    <property type="protein sequence ID" value="RPF19583.1"/>
    <property type="molecule type" value="Genomic_DNA"/>
</dbReference>
<dbReference type="NCBIfam" id="TIGR03057">
    <property type="entry name" value="xxxLxxG_by_4"/>
    <property type="match status" value="4"/>
</dbReference>
<proteinExistence type="predicted"/>
<protein>
    <submittedName>
        <fullName evidence="6">Putative membrane protein</fullName>
    </submittedName>
</protein>
<dbReference type="InterPro" id="IPR017500">
    <property type="entry name" value="Phage_infect_YhgE_N"/>
</dbReference>
<dbReference type="OrthoDB" id="9811483at2"/>
<feature type="transmembrane region" description="Helical" evidence="5">
    <location>
        <begin position="18"/>
        <end position="37"/>
    </location>
</feature>
<feature type="transmembrane region" description="Helical" evidence="5">
    <location>
        <begin position="715"/>
        <end position="748"/>
    </location>
</feature>
<dbReference type="PANTHER" id="PTHR43077:SF5">
    <property type="entry name" value="PHAGE INFECTION PROTEIN"/>
    <property type="match status" value="1"/>
</dbReference>
<accession>A0A3N4YFJ3</accession>
<dbReference type="Gene3D" id="1.10.287.950">
    <property type="entry name" value="Methyl-accepting chemotaxis protein"/>
    <property type="match status" value="2"/>
</dbReference>
<evidence type="ECO:0000313" key="6">
    <source>
        <dbReference type="EMBL" id="RPF19583.1"/>
    </source>
</evidence>
<dbReference type="SUPFAM" id="SSF58104">
    <property type="entry name" value="Methyl-accepting chemotaxis protein (MCP) signaling domain"/>
    <property type="match status" value="1"/>
</dbReference>
<dbReference type="InterPro" id="IPR051328">
    <property type="entry name" value="T7SS_ABC-Transporter"/>
</dbReference>
<keyword evidence="7" id="KW-1185">Reference proteome</keyword>
<dbReference type="Proteomes" id="UP000280501">
    <property type="component" value="Unassembled WGS sequence"/>
</dbReference>